<reference evidence="1" key="1">
    <citation type="submission" date="2024-05" db="EMBL/GenBank/DDBJ databases">
        <title>Whole genome shotgun sequence of Streptomyces hydrogenans NBRC 13475.</title>
        <authorList>
            <person name="Komaki H."/>
            <person name="Tamura T."/>
        </authorList>
    </citation>
    <scope>NUCLEOTIDE SEQUENCE</scope>
    <source>
        <strain evidence="1">NBRC 13475</strain>
    </source>
</reference>
<dbReference type="Proteomes" id="UP001052739">
    <property type="component" value="Unassembled WGS sequence"/>
</dbReference>
<name>A0ABQ3PQK3_9ACTN</name>
<dbReference type="RefSeq" id="WP_190224147.1">
    <property type="nucleotide sequence ID" value="NZ_BNBS01000049.1"/>
</dbReference>
<comment type="caution">
    <text evidence="1">The sequence shown here is derived from an EMBL/GenBank/DDBJ whole genome shotgun (WGS) entry which is preliminary data.</text>
</comment>
<keyword evidence="2" id="KW-1185">Reference proteome</keyword>
<sequence length="76" mass="8246">MELVIAAVLVVLVPLADKLIKILQDRSHTRGETEVIHAHVLADLARAQGEAELIRARATLPATRTTADKKGTGRRV</sequence>
<accession>A0ABQ3PQK3</accession>
<protein>
    <submittedName>
        <fullName evidence="1">Uncharacterized protein</fullName>
    </submittedName>
</protein>
<evidence type="ECO:0000313" key="1">
    <source>
        <dbReference type="EMBL" id="GHI27299.1"/>
    </source>
</evidence>
<evidence type="ECO:0000313" key="2">
    <source>
        <dbReference type="Proteomes" id="UP001052739"/>
    </source>
</evidence>
<gene>
    <name evidence="1" type="ORF">Shyd_86700</name>
</gene>
<proteinExistence type="predicted"/>
<organism evidence="1 2">
    <name type="scientific">Streptomyces hydrogenans</name>
    <dbReference type="NCBI Taxonomy" id="1873719"/>
    <lineage>
        <taxon>Bacteria</taxon>
        <taxon>Bacillati</taxon>
        <taxon>Actinomycetota</taxon>
        <taxon>Actinomycetes</taxon>
        <taxon>Kitasatosporales</taxon>
        <taxon>Streptomycetaceae</taxon>
        <taxon>Streptomyces</taxon>
    </lineage>
</organism>
<dbReference type="EMBL" id="BNDW01000117">
    <property type="protein sequence ID" value="GHI27299.1"/>
    <property type="molecule type" value="Genomic_DNA"/>
</dbReference>